<dbReference type="EC" id="3.1.-.-" evidence="3"/>
<dbReference type="PANTHER" id="PTHR33988:SF1">
    <property type="entry name" value="ENDORIBONUCLEASE MAZF7-RELATED"/>
    <property type="match status" value="1"/>
</dbReference>
<comment type="similarity">
    <text evidence="1 3">Belongs to the PemK/MazF family.</text>
</comment>
<dbReference type="GO" id="GO:0016075">
    <property type="term" value="P:rRNA catabolic process"/>
    <property type="evidence" value="ECO:0007669"/>
    <property type="project" value="TreeGrafter"/>
</dbReference>
<dbReference type="GO" id="GO:0006402">
    <property type="term" value="P:mRNA catabolic process"/>
    <property type="evidence" value="ECO:0007669"/>
    <property type="project" value="TreeGrafter"/>
</dbReference>
<accession>A0A919M9Z1</accession>
<dbReference type="PIRSF" id="PIRSF033490">
    <property type="entry name" value="MazF"/>
    <property type="match status" value="1"/>
</dbReference>
<comment type="caution">
    <text evidence="4">The sequence shown here is derived from an EMBL/GenBank/DDBJ whole genome shotgun (WGS) entry which is preliminary data.</text>
</comment>
<evidence type="ECO:0000256" key="2">
    <source>
        <dbReference type="ARBA" id="ARBA00022649"/>
    </source>
</evidence>
<keyword evidence="5" id="KW-1185">Reference proteome</keyword>
<dbReference type="SUPFAM" id="SSF50118">
    <property type="entry name" value="Cell growth inhibitor/plasmid maintenance toxic component"/>
    <property type="match status" value="1"/>
</dbReference>
<protein>
    <recommendedName>
        <fullName evidence="3">mRNA interferase</fullName>
        <ecNumber evidence="3">3.1.-.-</ecNumber>
    </recommendedName>
</protein>
<dbReference type="EMBL" id="BOMH01000069">
    <property type="protein sequence ID" value="GID69968.1"/>
    <property type="molecule type" value="Genomic_DNA"/>
</dbReference>
<dbReference type="Gene3D" id="2.30.30.110">
    <property type="match status" value="1"/>
</dbReference>
<dbReference type="InterPro" id="IPR003477">
    <property type="entry name" value="PemK-like"/>
</dbReference>
<evidence type="ECO:0000256" key="3">
    <source>
        <dbReference type="PIRNR" id="PIRNR033490"/>
    </source>
</evidence>
<dbReference type="GO" id="GO:0016787">
    <property type="term" value="F:hydrolase activity"/>
    <property type="evidence" value="ECO:0007669"/>
    <property type="project" value="UniProtKB-KW"/>
</dbReference>
<dbReference type="Proteomes" id="UP000619479">
    <property type="component" value="Unassembled WGS sequence"/>
</dbReference>
<dbReference type="AlphaFoldDB" id="A0A919M9Z1"/>
<keyword evidence="2" id="KW-1277">Toxin-antitoxin system</keyword>
<sequence>MRWGDIVRVDLNPATRSEANKVRPAVIVSNDGANLAAERFGRGVITVAPITSNVRKLYPFQVLIAADQLGTGLSSESKIQVEQVRAIDVTRISRRLGRLPAALHEPLRDALILHLNLRGGRSS</sequence>
<reference evidence="4" key="1">
    <citation type="submission" date="2021-01" db="EMBL/GenBank/DDBJ databases">
        <title>Whole genome shotgun sequence of Actinoplanes cyaneus NBRC 14990.</title>
        <authorList>
            <person name="Komaki H."/>
            <person name="Tamura T."/>
        </authorList>
    </citation>
    <scope>NUCLEOTIDE SEQUENCE</scope>
    <source>
        <strain evidence="4">NBRC 14990</strain>
    </source>
</reference>
<evidence type="ECO:0000256" key="1">
    <source>
        <dbReference type="ARBA" id="ARBA00007521"/>
    </source>
</evidence>
<dbReference type="InterPro" id="IPR011067">
    <property type="entry name" value="Plasmid_toxin/cell-grow_inhib"/>
</dbReference>
<dbReference type="GO" id="GO:0004521">
    <property type="term" value="F:RNA endonuclease activity"/>
    <property type="evidence" value="ECO:0007669"/>
    <property type="project" value="TreeGrafter"/>
</dbReference>
<dbReference type="Pfam" id="PF02452">
    <property type="entry name" value="PemK_toxin"/>
    <property type="match status" value="1"/>
</dbReference>
<evidence type="ECO:0000313" key="4">
    <source>
        <dbReference type="EMBL" id="GID69968.1"/>
    </source>
</evidence>
<keyword evidence="3" id="KW-0378">Hydrolase</keyword>
<evidence type="ECO:0000313" key="5">
    <source>
        <dbReference type="Proteomes" id="UP000619479"/>
    </source>
</evidence>
<proteinExistence type="inferred from homology"/>
<gene>
    <name evidence="4" type="primary">mazf9</name>
    <name evidence="4" type="ORF">Acy02nite_78490</name>
</gene>
<organism evidence="4 5">
    <name type="scientific">Actinoplanes cyaneus</name>
    <dbReference type="NCBI Taxonomy" id="52696"/>
    <lineage>
        <taxon>Bacteria</taxon>
        <taxon>Bacillati</taxon>
        <taxon>Actinomycetota</taxon>
        <taxon>Actinomycetes</taxon>
        <taxon>Micromonosporales</taxon>
        <taxon>Micromonosporaceae</taxon>
        <taxon>Actinoplanes</taxon>
    </lineage>
</organism>
<keyword evidence="3" id="KW-0540">Nuclease</keyword>
<dbReference type="PANTHER" id="PTHR33988">
    <property type="entry name" value="ENDORIBONUCLEASE MAZF-RELATED"/>
    <property type="match status" value="1"/>
</dbReference>
<comment type="function">
    <text evidence="3">Toxic component of a type II toxin-antitoxin (TA) system.</text>
</comment>
<keyword evidence="3" id="KW-0255">Endonuclease</keyword>
<name>A0A919M9Z1_9ACTN</name>
<dbReference type="GO" id="GO:0003677">
    <property type="term" value="F:DNA binding"/>
    <property type="evidence" value="ECO:0007669"/>
    <property type="project" value="InterPro"/>
</dbReference>